<feature type="domain" description="Aminoglycoside phosphotransferase" evidence="2">
    <location>
        <begin position="50"/>
        <end position="279"/>
    </location>
</feature>
<dbReference type="EMBL" id="VNIM01000003">
    <property type="protein sequence ID" value="TVV77277.1"/>
    <property type="molecule type" value="Genomic_DNA"/>
</dbReference>
<name>A0A558RCR8_9SPHN</name>
<dbReference type="InterPro" id="IPR002575">
    <property type="entry name" value="Aminoglycoside_PTrfase"/>
</dbReference>
<feature type="region of interest" description="Disordered" evidence="1">
    <location>
        <begin position="1"/>
        <end position="22"/>
    </location>
</feature>
<organism evidence="3 4">
    <name type="scientific">Alterirhizorhabdus solaris</name>
    <dbReference type="NCBI Taxonomy" id="2529389"/>
    <lineage>
        <taxon>Bacteria</taxon>
        <taxon>Pseudomonadati</taxon>
        <taxon>Pseudomonadota</taxon>
        <taxon>Alphaproteobacteria</taxon>
        <taxon>Sphingomonadales</taxon>
        <taxon>Rhizorhabdaceae</taxon>
        <taxon>Alterirhizorhabdus</taxon>
    </lineage>
</organism>
<dbReference type="InterPro" id="IPR011009">
    <property type="entry name" value="Kinase-like_dom_sf"/>
</dbReference>
<dbReference type="InterPro" id="IPR041726">
    <property type="entry name" value="ACAD10_11_N"/>
</dbReference>
<dbReference type="GO" id="GO:0016740">
    <property type="term" value="F:transferase activity"/>
    <property type="evidence" value="ECO:0007669"/>
    <property type="project" value="UniProtKB-KW"/>
</dbReference>
<evidence type="ECO:0000256" key="1">
    <source>
        <dbReference type="SAM" id="MobiDB-lite"/>
    </source>
</evidence>
<evidence type="ECO:0000313" key="3">
    <source>
        <dbReference type="EMBL" id="TVV77277.1"/>
    </source>
</evidence>
<comment type="caution">
    <text evidence="3">The sequence shown here is derived from an EMBL/GenBank/DDBJ whole genome shotgun (WGS) entry which is preliminary data.</text>
</comment>
<dbReference type="InterPro" id="IPR051678">
    <property type="entry name" value="AGP_Transferase"/>
</dbReference>
<dbReference type="Gene3D" id="3.90.1200.10">
    <property type="match status" value="1"/>
</dbReference>
<dbReference type="PANTHER" id="PTHR21310:SF40">
    <property type="entry name" value="AMINOGLYCOSIDE PHOSPHOTRANSFERASE DOMAIN-CONTAINING PROTEIN-RELATED"/>
    <property type="match status" value="1"/>
</dbReference>
<dbReference type="Pfam" id="PF01636">
    <property type="entry name" value="APH"/>
    <property type="match status" value="1"/>
</dbReference>
<keyword evidence="4" id="KW-1185">Reference proteome</keyword>
<dbReference type="PANTHER" id="PTHR21310">
    <property type="entry name" value="AMINOGLYCOSIDE PHOSPHOTRANSFERASE-RELATED-RELATED"/>
    <property type="match status" value="1"/>
</dbReference>
<reference evidence="3 4" key="1">
    <citation type="submission" date="2019-07" db="EMBL/GenBank/DDBJ databases">
        <title>Sphingomonas solaris sp. nov., isolated from a solar panel from Boston, Massachusetts.</title>
        <authorList>
            <person name="Tanner K."/>
            <person name="Pascual J."/>
            <person name="Mancuso C."/>
            <person name="Pereto J."/>
            <person name="Khalil A."/>
            <person name="Vilanova C."/>
        </authorList>
    </citation>
    <scope>NUCLEOTIDE SEQUENCE [LARGE SCALE GENOMIC DNA]</scope>
    <source>
        <strain evidence="3 4">R4DWN</strain>
    </source>
</reference>
<dbReference type="OrthoDB" id="3806873at2"/>
<protein>
    <submittedName>
        <fullName evidence="3">Phosphotransferase family protein</fullName>
    </submittedName>
</protein>
<proteinExistence type="predicted"/>
<evidence type="ECO:0000259" key="2">
    <source>
        <dbReference type="Pfam" id="PF01636"/>
    </source>
</evidence>
<feature type="compositionally biased region" description="Basic and acidic residues" evidence="1">
    <location>
        <begin position="13"/>
        <end position="22"/>
    </location>
</feature>
<sequence>MGQNYVALTPSGGHEREGKQGEDRSAMIDTAALETWMDAQGVGSGPIRDVVPLAGGTQNILLRFARGADSYVFRRPPAHPRPESSETMRREARILGALEGTAVPHPALIAACGDEAVMGTAFYLMAPVEGYNPASGLPPLHAGSPDIRHRMGLALVEGIAALGALDHVALGLADFGKAEGYLARQVARWRRQLDGYAATPEWDGRAALGDVDGVAAWLDANMPEGFTPGIIHGDYHLANVMVRNDGPELAAIVDWELATIGDPLIDLGWLLATWPEPDGSGGTMRIMPWEGFPTADELVAHYAARSTRDLSAIGWYRVLAAYKLAILLEGTHARACAGKAPREMGDRLHGRAVALFGRARGWMA</sequence>
<dbReference type="Proteomes" id="UP000318681">
    <property type="component" value="Unassembled WGS sequence"/>
</dbReference>
<dbReference type="AlphaFoldDB" id="A0A558RCR8"/>
<dbReference type="SUPFAM" id="SSF56112">
    <property type="entry name" value="Protein kinase-like (PK-like)"/>
    <property type="match status" value="1"/>
</dbReference>
<evidence type="ECO:0000313" key="4">
    <source>
        <dbReference type="Proteomes" id="UP000318681"/>
    </source>
</evidence>
<keyword evidence="3" id="KW-0808">Transferase</keyword>
<dbReference type="CDD" id="cd05154">
    <property type="entry name" value="ACAD10_11_N-like"/>
    <property type="match status" value="1"/>
</dbReference>
<accession>A0A558RCR8</accession>
<dbReference type="Gene3D" id="3.30.200.20">
    <property type="entry name" value="Phosphorylase Kinase, domain 1"/>
    <property type="match status" value="1"/>
</dbReference>
<gene>
    <name evidence="3" type="ORF">FOY91_01720</name>
</gene>